<dbReference type="EMBL" id="JAULSV010000006">
    <property type="protein sequence ID" value="KAK0640995.1"/>
    <property type="molecule type" value="Genomic_DNA"/>
</dbReference>
<gene>
    <name evidence="1" type="ORF">B0T16DRAFT_418899</name>
</gene>
<comment type="caution">
    <text evidence="1">The sequence shown here is derived from an EMBL/GenBank/DDBJ whole genome shotgun (WGS) entry which is preliminary data.</text>
</comment>
<name>A0AA39XXS2_9PEZI</name>
<organism evidence="1 2">
    <name type="scientific">Cercophora newfieldiana</name>
    <dbReference type="NCBI Taxonomy" id="92897"/>
    <lineage>
        <taxon>Eukaryota</taxon>
        <taxon>Fungi</taxon>
        <taxon>Dikarya</taxon>
        <taxon>Ascomycota</taxon>
        <taxon>Pezizomycotina</taxon>
        <taxon>Sordariomycetes</taxon>
        <taxon>Sordariomycetidae</taxon>
        <taxon>Sordariales</taxon>
        <taxon>Lasiosphaeriaceae</taxon>
        <taxon>Cercophora</taxon>
    </lineage>
</organism>
<proteinExistence type="predicted"/>
<dbReference type="AlphaFoldDB" id="A0AA39XXS2"/>
<accession>A0AA39XXS2</accession>
<evidence type="ECO:0000313" key="2">
    <source>
        <dbReference type="Proteomes" id="UP001174936"/>
    </source>
</evidence>
<protein>
    <submittedName>
        <fullName evidence="1">Uncharacterized protein</fullName>
    </submittedName>
</protein>
<dbReference type="Proteomes" id="UP001174936">
    <property type="component" value="Unassembled WGS sequence"/>
</dbReference>
<evidence type="ECO:0000313" key="1">
    <source>
        <dbReference type="EMBL" id="KAK0640995.1"/>
    </source>
</evidence>
<keyword evidence="2" id="KW-1185">Reference proteome</keyword>
<reference evidence="1" key="1">
    <citation type="submission" date="2023-06" db="EMBL/GenBank/DDBJ databases">
        <title>Genome-scale phylogeny and comparative genomics of the fungal order Sordariales.</title>
        <authorList>
            <consortium name="Lawrence Berkeley National Laboratory"/>
            <person name="Hensen N."/>
            <person name="Bonometti L."/>
            <person name="Westerberg I."/>
            <person name="Brannstrom I.O."/>
            <person name="Guillou S."/>
            <person name="Cros-Aarteil S."/>
            <person name="Calhoun S."/>
            <person name="Haridas S."/>
            <person name="Kuo A."/>
            <person name="Mondo S."/>
            <person name="Pangilinan J."/>
            <person name="Riley R."/>
            <person name="Labutti K."/>
            <person name="Andreopoulos B."/>
            <person name="Lipzen A."/>
            <person name="Chen C."/>
            <person name="Yanf M."/>
            <person name="Daum C."/>
            <person name="Ng V."/>
            <person name="Clum A."/>
            <person name="Steindorff A."/>
            <person name="Ohm R."/>
            <person name="Martin F."/>
            <person name="Silar P."/>
            <person name="Natvig D."/>
            <person name="Lalanne C."/>
            <person name="Gautier V."/>
            <person name="Ament-Velasquez S.L."/>
            <person name="Kruys A."/>
            <person name="Hutchinson M.I."/>
            <person name="Powell A.J."/>
            <person name="Barry K."/>
            <person name="Miller A.N."/>
            <person name="Grigoriev I.V."/>
            <person name="Debuchy R."/>
            <person name="Gladieux P."/>
            <person name="Thoren M.H."/>
            <person name="Johannesson H."/>
        </authorList>
    </citation>
    <scope>NUCLEOTIDE SEQUENCE</scope>
    <source>
        <strain evidence="1">SMH2532-1</strain>
    </source>
</reference>
<sequence length="72" mass="7816">MHRTSMRPRLPIRWRFGGLSFPAAAALVSVAHATPTLTPSALAMHSVGQAHDAEAWVSLRMTFAPLGIPLQR</sequence>